<dbReference type="NCBIfam" id="TIGR01357">
    <property type="entry name" value="aroB"/>
    <property type="match status" value="1"/>
</dbReference>
<evidence type="ECO:0000256" key="1">
    <source>
        <dbReference type="ARBA" id="ARBA00001393"/>
    </source>
</evidence>
<keyword evidence="9 17" id="KW-0028">Amino-acid biosynthesis</keyword>
<dbReference type="CDD" id="cd08195">
    <property type="entry name" value="DHQS"/>
    <property type="match status" value="1"/>
</dbReference>
<dbReference type="InterPro" id="IPR030963">
    <property type="entry name" value="DHQ_synth_fam"/>
</dbReference>
<reference evidence="20" key="1">
    <citation type="submission" date="2021-01" db="EMBL/GenBank/DDBJ databases">
        <title>Genomic Encyclopedia of Type Strains, Phase IV (KMG-IV): sequencing the most valuable type-strain genomes for metagenomic binning, comparative biology and taxonomic classification.</title>
        <authorList>
            <person name="Goeker M."/>
        </authorList>
    </citation>
    <scope>NUCLEOTIDE SEQUENCE</scope>
    <source>
        <strain evidence="20">DSM 23230</strain>
    </source>
</reference>
<dbReference type="SUPFAM" id="SSF56796">
    <property type="entry name" value="Dehydroquinate synthase-like"/>
    <property type="match status" value="1"/>
</dbReference>
<dbReference type="PANTHER" id="PTHR43622:SF7">
    <property type="entry name" value="3-DEHYDROQUINATE SYNTHASE, CHLOROPLASTIC"/>
    <property type="match status" value="1"/>
</dbReference>
<evidence type="ECO:0000256" key="17">
    <source>
        <dbReference type="HAMAP-Rule" id="MF_00110"/>
    </source>
</evidence>
<comment type="caution">
    <text evidence="17">Lacks conserved residue(s) required for the propagation of feature annotation.</text>
</comment>
<dbReference type="Pfam" id="PF01761">
    <property type="entry name" value="DHQ_synthase"/>
    <property type="match status" value="1"/>
</dbReference>
<evidence type="ECO:0000256" key="9">
    <source>
        <dbReference type="ARBA" id="ARBA00022605"/>
    </source>
</evidence>
<evidence type="ECO:0000256" key="8">
    <source>
        <dbReference type="ARBA" id="ARBA00022490"/>
    </source>
</evidence>
<dbReference type="HAMAP" id="MF_00110">
    <property type="entry name" value="DHQ_synthase"/>
    <property type="match status" value="1"/>
</dbReference>
<feature type="binding site" evidence="17">
    <location>
        <position position="248"/>
    </location>
    <ligand>
        <name>Zn(2+)</name>
        <dbReference type="ChEBI" id="CHEBI:29105"/>
    </ligand>
</feature>
<comment type="subcellular location">
    <subcellularLocation>
        <location evidence="3 17">Cytoplasm</location>
    </subcellularLocation>
</comment>
<dbReference type="InterPro" id="IPR050071">
    <property type="entry name" value="Dehydroquinate_synthase"/>
</dbReference>
<dbReference type="AlphaFoldDB" id="A0A938XPW9"/>
<dbReference type="GO" id="GO:0003856">
    <property type="term" value="F:3-dehydroquinate synthase activity"/>
    <property type="evidence" value="ECO:0007669"/>
    <property type="project" value="UniProtKB-UniRule"/>
</dbReference>
<name>A0A938XPW9_9FIRM</name>
<dbReference type="InterPro" id="IPR016037">
    <property type="entry name" value="DHQ_synth_AroB"/>
</dbReference>
<evidence type="ECO:0000256" key="11">
    <source>
        <dbReference type="ARBA" id="ARBA00022741"/>
    </source>
</evidence>
<evidence type="ECO:0000256" key="15">
    <source>
        <dbReference type="ARBA" id="ARBA00023239"/>
    </source>
</evidence>
<evidence type="ECO:0000256" key="12">
    <source>
        <dbReference type="ARBA" id="ARBA00022833"/>
    </source>
</evidence>
<evidence type="ECO:0000256" key="13">
    <source>
        <dbReference type="ARBA" id="ARBA00023027"/>
    </source>
</evidence>
<comment type="function">
    <text evidence="17">Catalyzes the conversion of 3-deoxy-D-arabino-heptulosonate 7-phosphate (DAHP) to dehydroquinate (DHQ).</text>
</comment>
<evidence type="ECO:0000259" key="18">
    <source>
        <dbReference type="Pfam" id="PF01761"/>
    </source>
</evidence>
<dbReference type="GO" id="GO:0005737">
    <property type="term" value="C:cytoplasm"/>
    <property type="evidence" value="ECO:0007669"/>
    <property type="project" value="UniProtKB-SubCell"/>
</dbReference>
<accession>A0A938XPW9</accession>
<evidence type="ECO:0000259" key="19">
    <source>
        <dbReference type="Pfam" id="PF24621"/>
    </source>
</evidence>
<evidence type="ECO:0000256" key="2">
    <source>
        <dbReference type="ARBA" id="ARBA00001911"/>
    </source>
</evidence>
<feature type="binding site" evidence="17">
    <location>
        <begin position="130"/>
        <end position="131"/>
    </location>
    <ligand>
        <name>NAD(+)</name>
        <dbReference type="ChEBI" id="CHEBI:57540"/>
    </ligand>
</feature>
<evidence type="ECO:0000256" key="4">
    <source>
        <dbReference type="ARBA" id="ARBA00004661"/>
    </source>
</evidence>
<gene>
    <name evidence="17" type="primary">aroB</name>
    <name evidence="20" type="ORF">JOC47_000035</name>
</gene>
<protein>
    <recommendedName>
        <fullName evidence="7 17">3-dehydroquinate synthase</fullName>
        <shortName evidence="17">DHQS</shortName>
        <ecNumber evidence="6 17">4.2.3.4</ecNumber>
    </recommendedName>
</protein>
<feature type="binding site" evidence="17">
    <location>
        <begin position="72"/>
        <end position="77"/>
    </location>
    <ligand>
        <name>NAD(+)</name>
        <dbReference type="ChEBI" id="CHEBI:57540"/>
    </ligand>
</feature>
<feature type="binding site" evidence="17">
    <location>
        <position position="152"/>
    </location>
    <ligand>
        <name>NAD(+)</name>
        <dbReference type="ChEBI" id="CHEBI:57540"/>
    </ligand>
</feature>
<dbReference type="RefSeq" id="WP_204699941.1">
    <property type="nucleotide sequence ID" value="NZ_JAFBDQ010000001.1"/>
</dbReference>
<dbReference type="PANTHER" id="PTHR43622">
    <property type="entry name" value="3-DEHYDROQUINATE SYNTHASE"/>
    <property type="match status" value="1"/>
</dbReference>
<dbReference type="Gene3D" id="3.40.50.1970">
    <property type="match status" value="1"/>
</dbReference>
<feature type="binding site" evidence="17">
    <location>
        <position position="143"/>
    </location>
    <ligand>
        <name>NAD(+)</name>
        <dbReference type="ChEBI" id="CHEBI:57540"/>
    </ligand>
</feature>
<evidence type="ECO:0000256" key="5">
    <source>
        <dbReference type="ARBA" id="ARBA00005412"/>
    </source>
</evidence>
<keyword evidence="16 17" id="KW-0170">Cobalt</keyword>
<dbReference type="EMBL" id="JAFBDQ010000001">
    <property type="protein sequence ID" value="MBM7555211.1"/>
    <property type="molecule type" value="Genomic_DNA"/>
</dbReference>
<keyword evidence="11 17" id="KW-0547">Nucleotide-binding</keyword>
<evidence type="ECO:0000256" key="16">
    <source>
        <dbReference type="ARBA" id="ARBA00023285"/>
    </source>
</evidence>
<comment type="cofactor">
    <cofactor evidence="2 17">
        <name>NAD(+)</name>
        <dbReference type="ChEBI" id="CHEBI:57540"/>
    </cofactor>
</comment>
<proteinExistence type="inferred from homology"/>
<comment type="similarity">
    <text evidence="5 17">Belongs to the sugar phosphate cyclases superfamily. Dehydroquinate synthase family.</text>
</comment>
<evidence type="ECO:0000256" key="6">
    <source>
        <dbReference type="ARBA" id="ARBA00013031"/>
    </source>
</evidence>
<feature type="binding site" evidence="17">
    <location>
        <position position="185"/>
    </location>
    <ligand>
        <name>Zn(2+)</name>
        <dbReference type="ChEBI" id="CHEBI:29105"/>
    </ligand>
</feature>
<feature type="domain" description="3-dehydroquinate synthase C-terminal" evidence="19">
    <location>
        <begin position="182"/>
        <end position="325"/>
    </location>
</feature>
<sequence>MEKLRVDLGERSYDIKIGEDILANLGQYLSELEIGKKVLIISNPLVDSLYGAEVEKAISEAGFEVEKALIPDGEKYKSLDTAKDLYDEAVAAGLDRTSSIVALGGGVVGDIAGFIAASFMRGINFIQVPTTVLAQVDSSVGGKVAVNHPQGKNLIGDFYQPQLVVADKKVLHTLEERELKAGLAEVIKYGFIWDEEFFSFLKDKREEVMNLDTQAVIKAIKTSCAIKAEVVEEDETEQGLRAILNYGHTIGHALEAVTNYDCYRHGEAVAIGMVAAARIAHKLDMLTVKEVKEHEELISDFGLPIRFEGVDHDQIINALTKDKKVEDGVIRFILAEKIGKVKILSDIPEAIIREVLAEIGGE</sequence>
<dbReference type="Gene3D" id="1.20.1090.10">
    <property type="entry name" value="Dehydroquinate synthase-like - alpha domain"/>
    <property type="match status" value="1"/>
</dbReference>
<dbReference type="GO" id="GO:0000166">
    <property type="term" value="F:nucleotide binding"/>
    <property type="evidence" value="ECO:0007669"/>
    <property type="project" value="UniProtKB-KW"/>
</dbReference>
<dbReference type="GO" id="GO:0008652">
    <property type="term" value="P:amino acid biosynthetic process"/>
    <property type="evidence" value="ECO:0007669"/>
    <property type="project" value="UniProtKB-KW"/>
</dbReference>
<keyword evidence="8 17" id="KW-0963">Cytoplasm</keyword>
<comment type="pathway">
    <text evidence="4 17">Metabolic intermediate biosynthesis; chorismate biosynthesis; chorismate from D-erythrose 4-phosphate and phosphoenolpyruvate: step 2/7.</text>
</comment>
<keyword evidence="14 17" id="KW-0057">Aromatic amino acid biosynthesis</keyword>
<evidence type="ECO:0000313" key="21">
    <source>
        <dbReference type="Proteomes" id="UP000774000"/>
    </source>
</evidence>
<evidence type="ECO:0000256" key="10">
    <source>
        <dbReference type="ARBA" id="ARBA00022723"/>
    </source>
</evidence>
<keyword evidence="21" id="KW-1185">Reference proteome</keyword>
<comment type="cofactor">
    <cofactor evidence="17">
        <name>Co(2+)</name>
        <dbReference type="ChEBI" id="CHEBI:48828"/>
    </cofactor>
    <cofactor evidence="17">
        <name>Zn(2+)</name>
        <dbReference type="ChEBI" id="CHEBI:29105"/>
    </cofactor>
    <text evidence="17">Binds 1 divalent metal cation per subunit. Can use either Co(2+) or Zn(2+).</text>
</comment>
<dbReference type="Proteomes" id="UP000774000">
    <property type="component" value="Unassembled WGS sequence"/>
</dbReference>
<keyword evidence="12 17" id="KW-0862">Zinc</keyword>
<dbReference type="PIRSF" id="PIRSF001455">
    <property type="entry name" value="DHQ_synth"/>
    <property type="match status" value="1"/>
</dbReference>
<dbReference type="Pfam" id="PF24621">
    <property type="entry name" value="DHQS_C"/>
    <property type="match status" value="1"/>
</dbReference>
<keyword evidence="13 17" id="KW-0520">NAD</keyword>
<comment type="catalytic activity">
    <reaction evidence="1 17">
        <text>7-phospho-2-dehydro-3-deoxy-D-arabino-heptonate = 3-dehydroquinate + phosphate</text>
        <dbReference type="Rhea" id="RHEA:21968"/>
        <dbReference type="ChEBI" id="CHEBI:32364"/>
        <dbReference type="ChEBI" id="CHEBI:43474"/>
        <dbReference type="ChEBI" id="CHEBI:58394"/>
        <dbReference type="EC" id="4.2.3.4"/>
    </reaction>
</comment>
<dbReference type="GO" id="GO:0046872">
    <property type="term" value="F:metal ion binding"/>
    <property type="evidence" value="ECO:0007669"/>
    <property type="project" value="UniProtKB-KW"/>
</dbReference>
<dbReference type="GO" id="GO:0009423">
    <property type="term" value="P:chorismate biosynthetic process"/>
    <property type="evidence" value="ECO:0007669"/>
    <property type="project" value="UniProtKB-UniRule"/>
</dbReference>
<dbReference type="InterPro" id="IPR056179">
    <property type="entry name" value="DHQS_C"/>
</dbReference>
<dbReference type="EC" id="4.2.3.4" evidence="6 17"/>
<feature type="binding site" evidence="17">
    <location>
        <begin position="106"/>
        <end position="110"/>
    </location>
    <ligand>
        <name>NAD(+)</name>
        <dbReference type="ChEBI" id="CHEBI:57540"/>
    </ligand>
</feature>
<dbReference type="GO" id="GO:0009073">
    <property type="term" value="P:aromatic amino acid family biosynthetic process"/>
    <property type="evidence" value="ECO:0007669"/>
    <property type="project" value="UniProtKB-KW"/>
</dbReference>
<organism evidence="20 21">
    <name type="scientific">Halanaerobacter jeridensis</name>
    <dbReference type="NCBI Taxonomy" id="706427"/>
    <lineage>
        <taxon>Bacteria</taxon>
        <taxon>Bacillati</taxon>
        <taxon>Bacillota</taxon>
        <taxon>Clostridia</taxon>
        <taxon>Halanaerobiales</taxon>
        <taxon>Halobacteroidaceae</taxon>
        <taxon>Halanaerobacter</taxon>
    </lineage>
</organism>
<evidence type="ECO:0000313" key="20">
    <source>
        <dbReference type="EMBL" id="MBM7555211.1"/>
    </source>
</evidence>
<dbReference type="FunFam" id="3.40.50.1970:FF:000001">
    <property type="entry name" value="3-dehydroquinate synthase"/>
    <property type="match status" value="1"/>
</dbReference>
<keyword evidence="15 17" id="KW-0456">Lyase</keyword>
<evidence type="ECO:0000256" key="14">
    <source>
        <dbReference type="ARBA" id="ARBA00023141"/>
    </source>
</evidence>
<dbReference type="InterPro" id="IPR030960">
    <property type="entry name" value="DHQS/DOIS_N"/>
</dbReference>
<keyword evidence="10 17" id="KW-0479">Metal-binding</keyword>
<feature type="binding site" evidence="17">
    <location>
        <position position="265"/>
    </location>
    <ligand>
        <name>Zn(2+)</name>
        <dbReference type="ChEBI" id="CHEBI:29105"/>
    </ligand>
</feature>
<feature type="domain" description="3-dehydroquinate synthase N-terminal" evidence="18">
    <location>
        <begin position="69"/>
        <end position="180"/>
    </location>
</feature>
<evidence type="ECO:0000256" key="7">
    <source>
        <dbReference type="ARBA" id="ARBA00017684"/>
    </source>
</evidence>
<comment type="caution">
    <text evidence="20">The sequence shown here is derived from an EMBL/GenBank/DDBJ whole genome shotgun (WGS) entry which is preliminary data.</text>
</comment>
<evidence type="ECO:0000256" key="3">
    <source>
        <dbReference type="ARBA" id="ARBA00004496"/>
    </source>
</evidence>